<feature type="chain" id="PRO_5039608825" evidence="4">
    <location>
        <begin position="26"/>
        <end position="324"/>
    </location>
</feature>
<sequence>MTVLTHRRKLAVSAIALIASMGMLLSGCGSQNGSDTGASASAAGDSTAAGKALDATAYDKLIAAGSVADASDVSASSWASSVKKAGVLKVGGTKTSTLFSLQSPDDNKVRGFDAGLSQLLARYIIGDAKTEISVVDSSTRETVLQNGTVDSVFATYSITDSRKEKVDFAGPYYVSHQGILVKSTTNDISSVDDLAGKKVGVQAGSTGRQIVEKYAPKATVQEFQTDAEIVQAIKQGRIDAYVVDQSLVLGDVARDPDSIKSVGDGFGSEDPYGIGLPKGSDAAAFVNAWLKKIEEDGTWAKLWKITIGDRTGVTDVPTPPTIDE</sequence>
<keyword evidence="7" id="KW-1185">Reference proteome</keyword>
<evidence type="ECO:0000256" key="3">
    <source>
        <dbReference type="ARBA" id="ARBA00022729"/>
    </source>
</evidence>
<dbReference type="eggNOG" id="COG0834">
    <property type="taxonomic scope" value="Bacteria"/>
</dbReference>
<evidence type="ECO:0000256" key="2">
    <source>
        <dbReference type="ARBA" id="ARBA00022448"/>
    </source>
</evidence>
<dbReference type="PROSITE" id="PS51257">
    <property type="entry name" value="PROKAR_LIPOPROTEIN"/>
    <property type="match status" value="1"/>
</dbReference>
<dbReference type="Proteomes" id="UP000029014">
    <property type="component" value="Unassembled WGS sequence"/>
</dbReference>
<dbReference type="Pfam" id="PF00497">
    <property type="entry name" value="SBP_bac_3"/>
    <property type="match status" value="1"/>
</dbReference>
<proteinExistence type="inferred from homology"/>
<dbReference type="CDD" id="cd13690">
    <property type="entry name" value="PBP2_GluB"/>
    <property type="match status" value="1"/>
</dbReference>
<dbReference type="InterPro" id="IPR001638">
    <property type="entry name" value="Solute-binding_3/MltF_N"/>
</dbReference>
<evidence type="ECO:0000259" key="5">
    <source>
        <dbReference type="SMART" id="SM00062"/>
    </source>
</evidence>
<dbReference type="PANTHER" id="PTHR30085">
    <property type="entry name" value="AMINO ACID ABC TRANSPORTER PERMEASE"/>
    <property type="match status" value="1"/>
</dbReference>
<dbReference type="PANTHER" id="PTHR30085:SF6">
    <property type="entry name" value="ABC TRANSPORTER GLUTAMINE-BINDING PROTEIN GLNH"/>
    <property type="match status" value="1"/>
</dbReference>
<dbReference type="GO" id="GO:0006865">
    <property type="term" value="P:amino acid transport"/>
    <property type="evidence" value="ECO:0007669"/>
    <property type="project" value="TreeGrafter"/>
</dbReference>
<comment type="similarity">
    <text evidence="1">Belongs to the bacterial solute-binding protein 3 family.</text>
</comment>
<organism evidence="6 7">
    <name type="scientific">Bifidobacterium minimum</name>
    <dbReference type="NCBI Taxonomy" id="1693"/>
    <lineage>
        <taxon>Bacteria</taxon>
        <taxon>Bacillati</taxon>
        <taxon>Actinomycetota</taxon>
        <taxon>Actinomycetes</taxon>
        <taxon>Bifidobacteriales</taxon>
        <taxon>Bifidobacteriaceae</taxon>
        <taxon>Bifidobacterium</taxon>
    </lineage>
</organism>
<accession>A0A087BSK6</accession>
<dbReference type="Gene3D" id="3.40.190.10">
    <property type="entry name" value="Periplasmic binding protein-like II"/>
    <property type="match status" value="2"/>
</dbReference>
<feature type="signal peptide" evidence="4">
    <location>
        <begin position="1"/>
        <end position="25"/>
    </location>
</feature>
<evidence type="ECO:0000313" key="6">
    <source>
        <dbReference type="EMBL" id="KFI74006.1"/>
    </source>
</evidence>
<dbReference type="STRING" id="1693.BMIN_1269"/>
<dbReference type="InterPro" id="IPR051455">
    <property type="entry name" value="Bact_solute-bind_prot3"/>
</dbReference>
<name>A0A087BSK6_9BIFI</name>
<dbReference type="EMBL" id="JGZD01000004">
    <property type="protein sequence ID" value="KFI74006.1"/>
    <property type="molecule type" value="Genomic_DNA"/>
</dbReference>
<protein>
    <submittedName>
        <fullName evidence="6">Extracellular solute-binding protein</fullName>
    </submittedName>
</protein>
<dbReference type="AlphaFoldDB" id="A0A087BSK6"/>
<dbReference type="GO" id="GO:0030288">
    <property type="term" value="C:outer membrane-bounded periplasmic space"/>
    <property type="evidence" value="ECO:0007669"/>
    <property type="project" value="TreeGrafter"/>
</dbReference>
<evidence type="ECO:0000313" key="7">
    <source>
        <dbReference type="Proteomes" id="UP000029014"/>
    </source>
</evidence>
<dbReference type="SMART" id="SM00062">
    <property type="entry name" value="PBPb"/>
    <property type="match status" value="1"/>
</dbReference>
<reference evidence="6 7" key="1">
    <citation type="submission" date="2014-03" db="EMBL/GenBank/DDBJ databases">
        <title>Genomics of Bifidobacteria.</title>
        <authorList>
            <person name="Ventura M."/>
            <person name="Milani C."/>
            <person name="Lugli G.A."/>
        </authorList>
    </citation>
    <scope>NUCLEOTIDE SEQUENCE [LARGE SCALE GENOMIC DNA]</scope>
    <source>
        <strain evidence="6 7">LMG 11592</strain>
    </source>
</reference>
<evidence type="ECO:0000256" key="1">
    <source>
        <dbReference type="ARBA" id="ARBA00010333"/>
    </source>
</evidence>
<keyword evidence="2" id="KW-0813">Transport</keyword>
<dbReference type="RefSeq" id="WP_022861511.1">
    <property type="nucleotide sequence ID" value="NZ_JGZD01000004.1"/>
</dbReference>
<dbReference type="GO" id="GO:0005576">
    <property type="term" value="C:extracellular region"/>
    <property type="evidence" value="ECO:0007669"/>
    <property type="project" value="TreeGrafter"/>
</dbReference>
<feature type="domain" description="Solute-binding protein family 3/N-terminal" evidence="5">
    <location>
        <begin position="87"/>
        <end position="310"/>
    </location>
</feature>
<keyword evidence="3 4" id="KW-0732">Signal</keyword>
<comment type="caution">
    <text evidence="6">The sequence shown here is derived from an EMBL/GenBank/DDBJ whole genome shotgun (WGS) entry which is preliminary data.</text>
</comment>
<gene>
    <name evidence="6" type="ORF">BMIN_1269</name>
</gene>
<evidence type="ECO:0000256" key="4">
    <source>
        <dbReference type="SAM" id="SignalP"/>
    </source>
</evidence>
<dbReference type="SUPFAM" id="SSF53850">
    <property type="entry name" value="Periplasmic binding protein-like II"/>
    <property type="match status" value="1"/>
</dbReference>